<dbReference type="RefSeq" id="WP_088515278.1">
    <property type="nucleotide sequence ID" value="NZ_RJUR01000013.1"/>
</dbReference>
<dbReference type="EMBL" id="RJUR01000013">
    <property type="protein sequence ID" value="ROQ49563.1"/>
    <property type="molecule type" value="Genomic_DNA"/>
</dbReference>
<dbReference type="AlphaFoldDB" id="A0A9X8EIW3"/>
<dbReference type="FunFam" id="3.20.20.70:FF:000262">
    <property type="entry name" value="NADH:flavin oxidoreductase"/>
    <property type="match status" value="1"/>
</dbReference>
<proteinExistence type="predicted"/>
<gene>
    <name evidence="2" type="ORF">EDF85_2345</name>
</gene>
<dbReference type="Pfam" id="PF00724">
    <property type="entry name" value="Oxidored_FMN"/>
    <property type="match status" value="1"/>
</dbReference>
<sequence>MPAQALFTPFKLGALELPTRVVMAPMTRTFCPGGVPHAQVVEYYRRRAAADVGLIITEGTTVDHPAANGYPNVPRFHGEDALAGWKKVVDAVHAEGGRIVPQLWHVGSVRRLGTEPDASVPGYGPSEKLKDGQVVVHGMSHADIRDVIEAFAQAARDAKAIGMDGVEIHGAHGYLIDQFFWAASNQRSDEYGGDLAGRSRFAIELVQAVRAAVGPDFPIILRFSQWKQQDYSARLVDNAEALGEFLRPLADAGVDIFHCSTRRFWEPEFEGSDLNLAGWTRLLTGKPTITVGSVGLDGEFLQFMVDTDKVAQPASLEKLLQRLGDQEFDLVAVGRALLVDAQWAAKVREGREQDILPFSREALTSLA</sequence>
<evidence type="ECO:0000259" key="1">
    <source>
        <dbReference type="Pfam" id="PF00724"/>
    </source>
</evidence>
<dbReference type="InterPro" id="IPR045247">
    <property type="entry name" value="Oye-like"/>
</dbReference>
<dbReference type="GO" id="GO:0010181">
    <property type="term" value="F:FMN binding"/>
    <property type="evidence" value="ECO:0007669"/>
    <property type="project" value="InterPro"/>
</dbReference>
<feature type="domain" description="NADH:flavin oxidoreductase/NADH oxidase N-terminal" evidence="1">
    <location>
        <begin position="6"/>
        <end position="353"/>
    </location>
</feature>
<dbReference type="GO" id="GO:0005829">
    <property type="term" value="C:cytosol"/>
    <property type="evidence" value="ECO:0007669"/>
    <property type="project" value="TreeGrafter"/>
</dbReference>
<comment type="caution">
    <text evidence="2">The sequence shown here is derived from an EMBL/GenBank/DDBJ whole genome shotgun (WGS) entry which is preliminary data.</text>
</comment>
<reference evidence="2 3" key="1">
    <citation type="submission" date="2018-11" db="EMBL/GenBank/DDBJ databases">
        <title>Genomic analyses of the natural microbiome of Caenorhabditis elegans.</title>
        <authorList>
            <person name="Samuel B."/>
        </authorList>
    </citation>
    <scope>NUCLEOTIDE SEQUENCE [LARGE SCALE GENOMIC DNA]</scope>
    <source>
        <strain evidence="2 3">BIGb0473</strain>
    </source>
</reference>
<accession>A0A9X8EIW3</accession>
<dbReference type="CDD" id="cd04747">
    <property type="entry name" value="OYE_like_5_FMN"/>
    <property type="match status" value="1"/>
</dbReference>
<evidence type="ECO:0000313" key="3">
    <source>
        <dbReference type="Proteomes" id="UP000269115"/>
    </source>
</evidence>
<organism evidence="2 3">
    <name type="scientific">Pseudomonas putida</name>
    <name type="common">Arthrobacter siderocapsulatus</name>
    <dbReference type="NCBI Taxonomy" id="303"/>
    <lineage>
        <taxon>Bacteria</taxon>
        <taxon>Pseudomonadati</taxon>
        <taxon>Pseudomonadota</taxon>
        <taxon>Gammaproteobacteria</taxon>
        <taxon>Pseudomonadales</taxon>
        <taxon>Pseudomonadaceae</taxon>
        <taxon>Pseudomonas</taxon>
    </lineage>
</organism>
<dbReference type="InterPro" id="IPR013785">
    <property type="entry name" value="Aldolase_TIM"/>
</dbReference>
<dbReference type="InterPro" id="IPR001155">
    <property type="entry name" value="OxRdtase_FMN_N"/>
</dbReference>
<dbReference type="PANTHER" id="PTHR22893:SF55">
    <property type="entry name" value="OXIDOREDUCTASE-RELATED"/>
    <property type="match status" value="1"/>
</dbReference>
<dbReference type="SUPFAM" id="SSF51395">
    <property type="entry name" value="FMN-linked oxidoreductases"/>
    <property type="match status" value="1"/>
</dbReference>
<dbReference type="Proteomes" id="UP000269115">
    <property type="component" value="Unassembled WGS sequence"/>
</dbReference>
<protein>
    <submittedName>
        <fullName evidence="2">2,4-dienoyl-CoA reductase-like NADH-dependent reductase (Old Yellow Enzyme family)</fullName>
    </submittedName>
</protein>
<evidence type="ECO:0000313" key="2">
    <source>
        <dbReference type="EMBL" id="ROQ49563.1"/>
    </source>
</evidence>
<name>A0A9X8EIW3_PSEPU</name>
<dbReference type="GO" id="GO:0016491">
    <property type="term" value="F:oxidoreductase activity"/>
    <property type="evidence" value="ECO:0007669"/>
    <property type="project" value="InterPro"/>
</dbReference>
<dbReference type="Gene3D" id="3.20.20.70">
    <property type="entry name" value="Aldolase class I"/>
    <property type="match status" value="1"/>
</dbReference>
<dbReference type="PANTHER" id="PTHR22893">
    <property type="entry name" value="NADH OXIDOREDUCTASE-RELATED"/>
    <property type="match status" value="1"/>
</dbReference>